<dbReference type="InterPro" id="IPR017946">
    <property type="entry name" value="PLC-like_Pdiesterase_TIM-brl"/>
</dbReference>
<evidence type="ECO:0000256" key="3">
    <source>
        <dbReference type="ARBA" id="ARBA00022692"/>
    </source>
</evidence>
<evidence type="ECO:0000313" key="8">
    <source>
        <dbReference type="Proteomes" id="UP000030754"/>
    </source>
</evidence>
<dbReference type="OrthoDB" id="1058301at2759"/>
<gene>
    <name evidence="7" type="ORF">ENH_00057620</name>
</gene>
<dbReference type="InterPro" id="IPR052271">
    <property type="entry name" value="GDPD-Related"/>
</dbReference>
<name>U6N0C8_9EIME</name>
<evidence type="ECO:0000256" key="5">
    <source>
        <dbReference type="ARBA" id="ARBA00022989"/>
    </source>
</evidence>
<reference evidence="7" key="2">
    <citation type="submission" date="2013-10" db="EMBL/GenBank/DDBJ databases">
        <authorList>
            <person name="Aslett M."/>
        </authorList>
    </citation>
    <scope>NUCLEOTIDE SEQUENCE [LARGE SCALE GENOMIC DNA]</scope>
    <source>
        <strain evidence="7">Houghton</strain>
    </source>
</reference>
<dbReference type="GO" id="GO:0008081">
    <property type="term" value="F:phosphoric diester hydrolase activity"/>
    <property type="evidence" value="ECO:0007669"/>
    <property type="project" value="InterPro"/>
</dbReference>
<dbReference type="GeneID" id="25475903"/>
<proteinExistence type="inferred from homology"/>
<keyword evidence="8" id="KW-1185">Reference proteome</keyword>
<dbReference type="PANTHER" id="PTHR42758:SF2">
    <property type="entry name" value="PHOSPHATIDYLGLYCEROL PHOSPHOLIPASE C"/>
    <property type="match status" value="1"/>
</dbReference>
<organism evidence="7 8">
    <name type="scientific">Eimeria necatrix</name>
    <dbReference type="NCBI Taxonomy" id="51315"/>
    <lineage>
        <taxon>Eukaryota</taxon>
        <taxon>Sar</taxon>
        <taxon>Alveolata</taxon>
        <taxon>Apicomplexa</taxon>
        <taxon>Conoidasida</taxon>
        <taxon>Coccidia</taxon>
        <taxon>Eucoccidiorida</taxon>
        <taxon>Eimeriorina</taxon>
        <taxon>Eimeriidae</taxon>
        <taxon>Eimeria</taxon>
    </lineage>
</organism>
<evidence type="ECO:0000313" key="7">
    <source>
        <dbReference type="EMBL" id="CDJ68758.1"/>
    </source>
</evidence>
<keyword evidence="3" id="KW-0812">Transmembrane</keyword>
<comment type="similarity">
    <text evidence="2">Belongs to the glycerophosphoryl diester phosphodiesterase family.</text>
</comment>
<dbReference type="GO" id="GO:0016020">
    <property type="term" value="C:membrane"/>
    <property type="evidence" value="ECO:0007669"/>
    <property type="project" value="UniProtKB-SubCell"/>
</dbReference>
<dbReference type="VEuPathDB" id="ToxoDB:ENH_00057620"/>
<protein>
    <submittedName>
        <fullName evidence="7">Glycerophosphoryl diester phosphodiesterase protein, putative</fullName>
    </submittedName>
</protein>
<comment type="subcellular location">
    <subcellularLocation>
        <location evidence="1">Membrane</location>
    </subcellularLocation>
</comment>
<keyword evidence="6" id="KW-0472">Membrane</keyword>
<keyword evidence="5" id="KW-1133">Transmembrane helix</keyword>
<dbReference type="GO" id="GO:0046475">
    <property type="term" value="P:glycerophospholipid catabolic process"/>
    <property type="evidence" value="ECO:0007669"/>
    <property type="project" value="TreeGrafter"/>
</dbReference>
<dbReference type="RefSeq" id="XP_013437225.1">
    <property type="nucleotide sequence ID" value="XM_013581771.1"/>
</dbReference>
<dbReference type="Proteomes" id="UP000030754">
    <property type="component" value="Unassembled WGS sequence"/>
</dbReference>
<reference evidence="7" key="1">
    <citation type="submission" date="2013-10" db="EMBL/GenBank/DDBJ databases">
        <title>Genomic analysis of the causative agents of coccidiosis in chickens.</title>
        <authorList>
            <person name="Reid A.J."/>
            <person name="Blake D."/>
            <person name="Billington K."/>
            <person name="Browne H."/>
            <person name="Dunn M."/>
            <person name="Hung S."/>
            <person name="Kawahara F."/>
            <person name="Miranda-Saavedra D."/>
            <person name="Mourier T."/>
            <person name="Nagra H."/>
            <person name="Otto T.D."/>
            <person name="Rawlings N."/>
            <person name="Sanchez A."/>
            <person name="Sanders M."/>
            <person name="Subramaniam C."/>
            <person name="Tay Y."/>
            <person name="Dear P."/>
            <person name="Doerig C."/>
            <person name="Gruber A."/>
            <person name="Parkinson J."/>
            <person name="Shirley M."/>
            <person name="Wan K.L."/>
            <person name="Berriman M."/>
            <person name="Tomley F."/>
            <person name="Pain A."/>
        </authorList>
    </citation>
    <scope>NUCLEOTIDE SEQUENCE [LARGE SCALE GENOMIC DNA]</scope>
    <source>
        <strain evidence="7">Houghton</strain>
    </source>
</reference>
<accession>U6N0C8</accession>
<evidence type="ECO:0000256" key="1">
    <source>
        <dbReference type="ARBA" id="ARBA00004370"/>
    </source>
</evidence>
<dbReference type="EMBL" id="HG725595">
    <property type="protein sequence ID" value="CDJ68758.1"/>
    <property type="molecule type" value="Genomic_DNA"/>
</dbReference>
<dbReference type="SUPFAM" id="SSF51695">
    <property type="entry name" value="PLC-like phosphodiesterases"/>
    <property type="match status" value="1"/>
</dbReference>
<sequence>MEFYPEFVSFPRSFGAEKIPLLEEVFEKFPGALINVDLKGPPSAAAVGALVGLAAKYGRQQQTVFAGFEQDKLQQIKQQLPAAVVAVGPRRTLLLLLLYYTGLLPFCSIWEDVFELPVSYSYLLRDSLRAAAAARRRRRSSSSSSSSGSSSSSSSSSWWRRWLGLLGCTDTAARARAWVAFKLICNPSFISSLKRRGLLVLGWVANSEKEFQDAFFRIGCHGVMTDRPSCLQAWLAAAAAAAAAAPPAAAAAAAKGQQAGGPPASKRD</sequence>
<dbReference type="AlphaFoldDB" id="U6N0C8"/>
<keyword evidence="4" id="KW-0378">Hydrolase</keyword>
<evidence type="ECO:0000256" key="2">
    <source>
        <dbReference type="ARBA" id="ARBA00007277"/>
    </source>
</evidence>
<dbReference type="Gene3D" id="3.20.20.190">
    <property type="entry name" value="Phosphatidylinositol (PI) phosphodiesterase"/>
    <property type="match status" value="1"/>
</dbReference>
<evidence type="ECO:0000256" key="6">
    <source>
        <dbReference type="ARBA" id="ARBA00023136"/>
    </source>
</evidence>
<evidence type="ECO:0000256" key="4">
    <source>
        <dbReference type="ARBA" id="ARBA00022801"/>
    </source>
</evidence>
<dbReference type="PANTHER" id="PTHR42758">
    <property type="entry name" value="PHOSPHATIDYLGLYCEROL PHOSPHOLIPASE C"/>
    <property type="match status" value="1"/>
</dbReference>